<name>A0ACA9KVR7_9GLOM</name>
<reference evidence="1" key="1">
    <citation type="submission" date="2021-06" db="EMBL/GenBank/DDBJ databases">
        <authorList>
            <person name="Kallberg Y."/>
            <person name="Tangrot J."/>
            <person name="Rosling A."/>
        </authorList>
    </citation>
    <scope>NUCLEOTIDE SEQUENCE</scope>
    <source>
        <strain evidence="1">MA461A</strain>
    </source>
</reference>
<dbReference type="EMBL" id="CAJVQC010001326">
    <property type="protein sequence ID" value="CAG8492158.1"/>
    <property type="molecule type" value="Genomic_DNA"/>
</dbReference>
<gene>
    <name evidence="1" type="ORF">RPERSI_LOCUS1437</name>
</gene>
<sequence>MSHPSNSDFETQESVIDKKSKKKQSTNFTWFRENNNTNYRRPIMYPDNDGHITEYTQIKLNNKQNALLDRKHRDFLKQHKFVLDKENNIIEETSKEYLLELLYLAKLANIKFKNSYSFDLRE</sequence>
<accession>A0ACA9KVR7</accession>
<dbReference type="Proteomes" id="UP000789920">
    <property type="component" value="Unassembled WGS sequence"/>
</dbReference>
<evidence type="ECO:0000313" key="1">
    <source>
        <dbReference type="EMBL" id="CAG8492158.1"/>
    </source>
</evidence>
<keyword evidence="2" id="KW-1185">Reference proteome</keyword>
<feature type="non-terminal residue" evidence="1">
    <location>
        <position position="122"/>
    </location>
</feature>
<proteinExistence type="predicted"/>
<comment type="caution">
    <text evidence="1">The sequence shown here is derived from an EMBL/GenBank/DDBJ whole genome shotgun (WGS) entry which is preliminary data.</text>
</comment>
<protein>
    <submittedName>
        <fullName evidence="1">36878_t:CDS:1</fullName>
    </submittedName>
</protein>
<evidence type="ECO:0000313" key="2">
    <source>
        <dbReference type="Proteomes" id="UP000789920"/>
    </source>
</evidence>
<organism evidence="1 2">
    <name type="scientific">Racocetra persica</name>
    <dbReference type="NCBI Taxonomy" id="160502"/>
    <lineage>
        <taxon>Eukaryota</taxon>
        <taxon>Fungi</taxon>
        <taxon>Fungi incertae sedis</taxon>
        <taxon>Mucoromycota</taxon>
        <taxon>Glomeromycotina</taxon>
        <taxon>Glomeromycetes</taxon>
        <taxon>Diversisporales</taxon>
        <taxon>Gigasporaceae</taxon>
        <taxon>Racocetra</taxon>
    </lineage>
</organism>